<dbReference type="EMBL" id="LOTN01000016">
    <property type="protein sequence ID" value="KUZ93651.1"/>
    <property type="molecule type" value="Genomic_DNA"/>
</dbReference>
<name>A0A124LE53_9BURK</name>
<accession>A0A124LE53</accession>
<evidence type="ECO:0000313" key="2">
    <source>
        <dbReference type="EMBL" id="KUZ93651.1"/>
    </source>
</evidence>
<protein>
    <recommendedName>
        <fullName evidence="4">Lipoprotein</fullName>
    </recommendedName>
</protein>
<proteinExistence type="predicted"/>
<evidence type="ECO:0008006" key="4">
    <source>
        <dbReference type="Google" id="ProtNLM"/>
    </source>
</evidence>
<evidence type="ECO:0000256" key="1">
    <source>
        <dbReference type="SAM" id="SignalP"/>
    </source>
</evidence>
<evidence type="ECO:0000313" key="3">
    <source>
        <dbReference type="Proteomes" id="UP000065521"/>
    </source>
</evidence>
<keyword evidence="1" id="KW-0732">Signal</keyword>
<feature type="chain" id="PRO_5007175261" description="Lipoprotein" evidence="1">
    <location>
        <begin position="22"/>
        <end position="208"/>
    </location>
</feature>
<feature type="signal peptide" evidence="1">
    <location>
        <begin position="1"/>
        <end position="21"/>
    </location>
</feature>
<sequence>MKNFNMFACTLTLLAAGLLSACGKSDQTSAAAAPAASSAAASRTASEEGAASTTKAAVSNHTETLDVTVAEYKKNFDRIMKLSKTPFRANFRLKTQDNAFDGYLAILNDNLSIMITADKKSGKITNVLLHGTGDGTKASGVDIVVVAVAALSSVFPDGKADEVGPEIIRLMQDYQDGDDTPASRTFNGVKFSHTRSPETGALFAAQPA</sequence>
<organism evidence="2 3">
    <name type="scientific">Burkholderia ubonensis</name>
    <dbReference type="NCBI Taxonomy" id="101571"/>
    <lineage>
        <taxon>Bacteria</taxon>
        <taxon>Pseudomonadati</taxon>
        <taxon>Pseudomonadota</taxon>
        <taxon>Betaproteobacteria</taxon>
        <taxon>Burkholderiales</taxon>
        <taxon>Burkholderiaceae</taxon>
        <taxon>Burkholderia</taxon>
        <taxon>Burkholderia cepacia complex</taxon>
    </lineage>
</organism>
<gene>
    <name evidence="2" type="ORF">WI38_08640</name>
</gene>
<comment type="caution">
    <text evidence="2">The sequence shown here is derived from an EMBL/GenBank/DDBJ whole genome shotgun (WGS) entry which is preliminary data.</text>
</comment>
<dbReference type="PROSITE" id="PS51257">
    <property type="entry name" value="PROKAR_LIPOPROTEIN"/>
    <property type="match status" value="1"/>
</dbReference>
<dbReference type="Proteomes" id="UP000065521">
    <property type="component" value="Unassembled WGS sequence"/>
</dbReference>
<dbReference type="RefSeq" id="WP_059632044.1">
    <property type="nucleotide sequence ID" value="NZ_LOTK01000051.1"/>
</dbReference>
<dbReference type="AlphaFoldDB" id="A0A124LE53"/>
<reference evidence="2 3" key="1">
    <citation type="submission" date="2015-11" db="EMBL/GenBank/DDBJ databases">
        <title>Expanding the genomic diversity of Burkholderia species for the development of highly accurate diagnostics.</title>
        <authorList>
            <person name="Sahl J."/>
            <person name="Keim P."/>
            <person name="Wagner D."/>
        </authorList>
    </citation>
    <scope>NUCLEOTIDE SEQUENCE [LARGE SCALE GENOMIC DNA]</scope>
    <source>
        <strain evidence="2 3">RF32-BP4</strain>
    </source>
</reference>